<keyword evidence="2" id="KW-0238">DNA-binding</keyword>
<evidence type="ECO:0000256" key="3">
    <source>
        <dbReference type="ARBA" id="ARBA00023163"/>
    </source>
</evidence>
<dbReference type="SUPFAM" id="SSF48008">
    <property type="entry name" value="GntR ligand-binding domain-like"/>
    <property type="match status" value="1"/>
</dbReference>
<keyword evidence="3" id="KW-0804">Transcription</keyword>
<sequence>MSEMLEVRRPTPQELPRVLRADPYGEIERGSSAGTLVTELDEAYARWVTTMAADRRILRRITDVRVAVESQIAWLAAQRRIDHQLDAMRDVLELNAHSMSVDEFHENDLRFHGLLAEAAGSPRLTSLMQSMRSELFSPASAPPTSSSTIVPSHQEHRAIYEAVAAAEPELAATRMRIHLQSNDTGITACVPSHSMRSLSRTTTREQSALPADAMYTNIRYFLQNHFADAELSLEHVARHHNISRRYLEGLFARRAQSPAAYIRGLRLERARLLLQQQSTSTIESIAYQAGFADVGTFIRAFRREYGETPGQWRRRNQTEGAPGYGGQP</sequence>
<dbReference type="PROSITE" id="PS01124">
    <property type="entry name" value="HTH_ARAC_FAMILY_2"/>
    <property type="match status" value="1"/>
</dbReference>
<dbReference type="Gene3D" id="1.10.10.60">
    <property type="entry name" value="Homeodomain-like"/>
    <property type="match status" value="1"/>
</dbReference>
<protein>
    <recommendedName>
        <fullName evidence="5">HTH araC/xylS-type domain-containing protein</fullName>
    </recommendedName>
</protein>
<dbReference type="PROSITE" id="PS00041">
    <property type="entry name" value="HTH_ARAC_FAMILY_1"/>
    <property type="match status" value="1"/>
</dbReference>
<dbReference type="Proteomes" id="UP000093898">
    <property type="component" value="Unassembled WGS sequence"/>
</dbReference>
<dbReference type="GO" id="GO:0003700">
    <property type="term" value="F:DNA-binding transcription factor activity"/>
    <property type="evidence" value="ECO:0007669"/>
    <property type="project" value="InterPro"/>
</dbReference>
<proteinExistence type="predicted"/>
<dbReference type="PANTHER" id="PTHR43280:SF31">
    <property type="entry name" value="TRANSCRIPTIONAL REGULATORY PROTEIN"/>
    <property type="match status" value="1"/>
</dbReference>
<feature type="region of interest" description="Disordered" evidence="4">
    <location>
        <begin position="308"/>
        <end position="328"/>
    </location>
</feature>
<dbReference type="SMART" id="SM00342">
    <property type="entry name" value="HTH_ARAC"/>
    <property type="match status" value="1"/>
</dbReference>
<dbReference type="Pfam" id="PF12833">
    <property type="entry name" value="HTH_18"/>
    <property type="match status" value="1"/>
</dbReference>
<dbReference type="Pfam" id="PF07729">
    <property type="entry name" value="FCD"/>
    <property type="match status" value="1"/>
</dbReference>
<evidence type="ECO:0000313" key="6">
    <source>
        <dbReference type="EMBL" id="OBJ45438.1"/>
    </source>
</evidence>
<dbReference type="Gene3D" id="1.20.120.530">
    <property type="entry name" value="GntR ligand-binding domain-like"/>
    <property type="match status" value="1"/>
</dbReference>
<evidence type="ECO:0000256" key="4">
    <source>
        <dbReference type="SAM" id="MobiDB-lite"/>
    </source>
</evidence>
<organism evidence="6 7">
    <name type="scientific">Mycolicibacterium mucogenicum</name>
    <name type="common">Mycobacterium mucogenicum</name>
    <dbReference type="NCBI Taxonomy" id="56689"/>
    <lineage>
        <taxon>Bacteria</taxon>
        <taxon>Bacillati</taxon>
        <taxon>Actinomycetota</taxon>
        <taxon>Actinomycetes</taxon>
        <taxon>Mycobacteriales</taxon>
        <taxon>Mycobacteriaceae</taxon>
        <taxon>Mycolicibacterium</taxon>
    </lineage>
</organism>
<keyword evidence="1" id="KW-0805">Transcription regulation</keyword>
<dbReference type="PANTHER" id="PTHR43280">
    <property type="entry name" value="ARAC-FAMILY TRANSCRIPTIONAL REGULATOR"/>
    <property type="match status" value="1"/>
</dbReference>
<evidence type="ECO:0000259" key="5">
    <source>
        <dbReference type="PROSITE" id="PS01124"/>
    </source>
</evidence>
<dbReference type="InterPro" id="IPR018060">
    <property type="entry name" value="HTH_AraC"/>
</dbReference>
<comment type="caution">
    <text evidence="6">The sequence shown here is derived from an EMBL/GenBank/DDBJ whole genome shotgun (WGS) entry which is preliminary data.</text>
</comment>
<name>A0A1A3HCU5_MYCMU</name>
<dbReference type="PRINTS" id="PR00032">
    <property type="entry name" value="HTHARAC"/>
</dbReference>
<dbReference type="InterPro" id="IPR011711">
    <property type="entry name" value="GntR_C"/>
</dbReference>
<feature type="domain" description="HTH araC/xylS-type" evidence="5">
    <location>
        <begin position="216"/>
        <end position="315"/>
    </location>
</feature>
<dbReference type="OrthoDB" id="9784718at2"/>
<dbReference type="GO" id="GO:0043565">
    <property type="term" value="F:sequence-specific DNA binding"/>
    <property type="evidence" value="ECO:0007669"/>
    <property type="project" value="InterPro"/>
</dbReference>
<gene>
    <name evidence="6" type="ORF">A5630_13980</name>
</gene>
<dbReference type="InterPro" id="IPR008920">
    <property type="entry name" value="TF_FadR/GntR_C"/>
</dbReference>
<dbReference type="SUPFAM" id="SSF46689">
    <property type="entry name" value="Homeodomain-like"/>
    <property type="match status" value="1"/>
</dbReference>
<dbReference type="AlphaFoldDB" id="A0A1A3HCU5"/>
<accession>A0A1A3HCU5</accession>
<evidence type="ECO:0000256" key="2">
    <source>
        <dbReference type="ARBA" id="ARBA00023125"/>
    </source>
</evidence>
<dbReference type="InterPro" id="IPR020449">
    <property type="entry name" value="Tscrpt_reg_AraC-type_HTH"/>
</dbReference>
<evidence type="ECO:0000256" key="1">
    <source>
        <dbReference type="ARBA" id="ARBA00023015"/>
    </source>
</evidence>
<dbReference type="SMART" id="SM00895">
    <property type="entry name" value="FCD"/>
    <property type="match status" value="1"/>
</dbReference>
<dbReference type="InterPro" id="IPR009057">
    <property type="entry name" value="Homeodomain-like_sf"/>
</dbReference>
<dbReference type="InterPro" id="IPR018062">
    <property type="entry name" value="HTH_AraC-typ_CS"/>
</dbReference>
<evidence type="ECO:0000313" key="7">
    <source>
        <dbReference type="Proteomes" id="UP000093898"/>
    </source>
</evidence>
<dbReference type="EMBL" id="LZLC01000037">
    <property type="protein sequence ID" value="OBJ45438.1"/>
    <property type="molecule type" value="Genomic_DNA"/>
</dbReference>
<reference evidence="6 7" key="1">
    <citation type="submission" date="2016-06" db="EMBL/GenBank/DDBJ databases">
        <authorList>
            <person name="Kjaerup R.B."/>
            <person name="Dalgaard T.S."/>
            <person name="Juul-Madsen H.R."/>
        </authorList>
    </citation>
    <scope>NUCLEOTIDE SEQUENCE [LARGE SCALE GENOMIC DNA]</scope>
    <source>
        <strain evidence="6 7">1127319.6</strain>
    </source>
</reference>